<reference key="1">
    <citation type="journal article" date="1994" name="Exp. Parasitol.">
        <title>Naegleria fowleri: characterization of a secreted histolytic cysteine protease.</title>
        <authorList>
            <person name="Aldape K."/>
            <person name="Huizinga H."/>
            <person name="Bouvier J."/>
            <person name="McKerrow J."/>
        </authorList>
    </citation>
    <scope>PROTEIN SEQUENCE</scope>
</reference>
<feature type="region of interest" description="Disordered" evidence="1">
    <location>
        <begin position="1"/>
        <end position="20"/>
    </location>
</feature>
<dbReference type="SUPFAM" id="SSF54001">
    <property type="entry name" value="Cysteine proteinases"/>
    <property type="match status" value="1"/>
</dbReference>
<evidence type="ECO:0000256" key="1">
    <source>
        <dbReference type="SAM" id="MobiDB-lite"/>
    </source>
</evidence>
<accession>Q9TWP8</accession>
<keyword id="KW-0903">Direct protein sequencing</keyword>
<dbReference type="InterPro" id="IPR038765">
    <property type="entry name" value="Papain-like_cys_pep_sf"/>
</dbReference>
<sequence length="20" mass="2325">APKEFDWREHNAVTPVKDQG</sequence>
<dbReference type="AlphaFoldDB" id="Q9TWP8"/>
<protein>
    <submittedName>
        <fullName>Cysteine protease</fullName>
    </submittedName>
</protein>
<feature type="compositionally biased region" description="Basic and acidic residues" evidence="1">
    <location>
        <begin position="1"/>
        <end position="11"/>
    </location>
</feature>
<proteinExistence type="evidence at protein level"/>
<dbReference type="Gene3D" id="3.90.70.10">
    <property type="entry name" value="Cysteine proteinases"/>
    <property type="match status" value="1"/>
</dbReference>
<name>Q9TWP8_NAEGR</name>
<organism>
    <name type="scientific">Naegleria gruberi</name>
    <name type="common">Amoeba</name>
    <dbReference type="NCBI Taxonomy" id="5762"/>
    <lineage>
        <taxon>Eukaryota</taxon>
        <taxon>Discoba</taxon>
        <taxon>Heterolobosea</taxon>
        <taxon>Tetramitia</taxon>
        <taxon>Eutetramitia</taxon>
        <taxon>Vahlkampfiidae</taxon>
        <taxon>Naegleria</taxon>
    </lineage>
</organism>